<dbReference type="SUPFAM" id="SSF82171">
    <property type="entry name" value="DPP6 N-terminal domain-like"/>
    <property type="match status" value="1"/>
</dbReference>
<dbReference type="Proteomes" id="UP000588098">
    <property type="component" value="Unassembled WGS sequence"/>
</dbReference>
<feature type="region of interest" description="Disordered" evidence="1">
    <location>
        <begin position="24"/>
        <end position="47"/>
    </location>
</feature>
<gene>
    <name evidence="3" type="ORF">FHS42_002511</name>
</gene>
<feature type="signal peptide" evidence="2">
    <location>
        <begin position="1"/>
        <end position="27"/>
    </location>
</feature>
<name>A0A7W9Q898_9ACTN</name>
<dbReference type="Gene3D" id="2.120.10.30">
    <property type="entry name" value="TolB, C-terminal domain"/>
    <property type="match status" value="2"/>
</dbReference>
<reference evidence="3 4" key="1">
    <citation type="submission" date="2020-08" db="EMBL/GenBank/DDBJ databases">
        <title>Genomic Encyclopedia of Type Strains, Phase III (KMG-III): the genomes of soil and plant-associated and newly described type strains.</title>
        <authorList>
            <person name="Whitman W."/>
        </authorList>
    </citation>
    <scope>NUCLEOTIDE SEQUENCE [LARGE SCALE GENOMIC DNA]</scope>
    <source>
        <strain evidence="3 4">CECT 8305</strain>
    </source>
</reference>
<accession>A0A7W9Q898</accession>
<dbReference type="InterPro" id="IPR011042">
    <property type="entry name" value="6-blade_b-propeller_TolB-like"/>
</dbReference>
<protein>
    <submittedName>
        <fullName evidence="3">Tol biopolymer transport system component</fullName>
    </submittedName>
</protein>
<evidence type="ECO:0000256" key="1">
    <source>
        <dbReference type="SAM" id="MobiDB-lite"/>
    </source>
</evidence>
<keyword evidence="2" id="KW-0732">Signal</keyword>
<evidence type="ECO:0000256" key="2">
    <source>
        <dbReference type="SAM" id="SignalP"/>
    </source>
</evidence>
<sequence length="454" mass="48169">MRLLRLATALPAVGLCLLTLPASPAHGSTETSHQPPAASSPAGPPPLIERVSVTADGQQANGASWGGILSGDGHTVVFVSEASNLLPGATPGIQIYAKDLRTEKVEVVSVGTDGQLASGLGGRQAVSANGRFVVFDAQSALDASDTNEGADVYLRDRWKGTTELLTTKGTKAPDGRSFGASISTDGRYVSFTSLRSDFGPKDTNGTGDVYVRDRQRGTTELVSVATDGTQGDAPSSESLLSPDGRQATFTTTAKTLFPWTRPQQAVKRPVPYVTFGVHDRRTEQTTAGAYNHNGLPAKVSYELAFSADSRYLLFQSGERIVPEGEPTGAWNYYARDLRTGSYRRLVLMPDGSVPQRTVYGQGLSPDNRTVYFTCSDLGLSPGDTNAEWHIYGRDLVTGKIARITSTPEGHAPAGGSWGASPDRSGRSLLFTSDAPDLVAGDTNGAQDVFVRRLR</sequence>
<dbReference type="AlphaFoldDB" id="A0A7W9Q898"/>
<organism evidence="3 4">
    <name type="scientific">Streptomyces zagrosensis</name>
    <dbReference type="NCBI Taxonomy" id="1042984"/>
    <lineage>
        <taxon>Bacteria</taxon>
        <taxon>Bacillati</taxon>
        <taxon>Actinomycetota</taxon>
        <taxon>Actinomycetes</taxon>
        <taxon>Kitasatosporales</taxon>
        <taxon>Streptomycetaceae</taxon>
        <taxon>Streptomyces</taxon>
    </lineage>
</organism>
<comment type="caution">
    <text evidence="3">The sequence shown here is derived from an EMBL/GenBank/DDBJ whole genome shotgun (WGS) entry which is preliminary data.</text>
</comment>
<dbReference type="EMBL" id="JACHJL010000005">
    <property type="protein sequence ID" value="MBB5935449.1"/>
    <property type="molecule type" value="Genomic_DNA"/>
</dbReference>
<evidence type="ECO:0000313" key="4">
    <source>
        <dbReference type="Proteomes" id="UP000588098"/>
    </source>
</evidence>
<feature type="chain" id="PRO_5030953452" evidence="2">
    <location>
        <begin position="28"/>
        <end position="454"/>
    </location>
</feature>
<evidence type="ECO:0000313" key="3">
    <source>
        <dbReference type="EMBL" id="MBB5935449.1"/>
    </source>
</evidence>
<keyword evidence="4" id="KW-1185">Reference proteome</keyword>
<proteinExistence type="predicted"/>
<dbReference type="RefSeq" id="WP_184571921.1">
    <property type="nucleotide sequence ID" value="NZ_JACHJL010000005.1"/>
</dbReference>